<reference evidence="2 5" key="1">
    <citation type="submission" date="2023-07" db="EMBL/GenBank/DDBJ databases">
        <authorList>
            <person name="Peeters C."/>
        </authorList>
    </citation>
    <scope>NUCLEOTIDE SEQUENCE</scope>
    <source>
        <strain evidence="3 5">R-77569</strain>
        <strain evidence="2">R-77591</strain>
    </source>
</reference>
<sequence>MHSDCCDTARATSGRATRRPGPGPLSTQCRTGCHHAARCTRRRAQRLGPWPRVRPAADVRPGEPGVSDVPEPPEPQWMRQAQPPAAGPPGPALLRLVSWPARQASAQNSGWYCWSPPDRAGRYRRATRGRLPSSGPPARQQTAPPQAASNAGARRNCHPAGAPAKRAATRRSGCMSGQPGHRRPEQPTWRPGFAPLRASHRSDRFPPAAAARGWNAHAAHQSPPPAPSVGSAAGSRRQMRRPTNEDCDGTILSGGIGSPSPSTPLSCNVQTNLTSTS</sequence>
<dbReference type="Proteomes" id="UP001190002">
    <property type="component" value="Unassembled WGS sequence"/>
</dbReference>
<protein>
    <submittedName>
        <fullName evidence="2">Uncharacterized protein</fullName>
    </submittedName>
</protein>
<dbReference type="Proteomes" id="UP001190452">
    <property type="component" value="Unassembled WGS sequence"/>
</dbReference>
<feature type="compositionally biased region" description="Low complexity" evidence="1">
    <location>
        <begin position="208"/>
        <end position="221"/>
    </location>
</feature>
<keyword evidence="5" id="KW-1185">Reference proteome</keyword>
<organism evidence="2 4">
    <name type="scientific">Ralstonia mannitolilytica</name>
    <dbReference type="NCBI Taxonomy" id="105219"/>
    <lineage>
        <taxon>Bacteria</taxon>
        <taxon>Pseudomonadati</taxon>
        <taxon>Pseudomonadota</taxon>
        <taxon>Betaproteobacteria</taxon>
        <taxon>Burkholderiales</taxon>
        <taxon>Burkholderiaceae</taxon>
        <taxon>Ralstonia</taxon>
    </lineage>
</organism>
<evidence type="ECO:0000313" key="3">
    <source>
        <dbReference type="EMBL" id="CAJ0855093.1"/>
    </source>
</evidence>
<feature type="region of interest" description="Disordered" evidence="1">
    <location>
        <begin position="127"/>
        <end position="277"/>
    </location>
</feature>
<dbReference type="AlphaFoldDB" id="A0AAD2B391"/>
<evidence type="ECO:0000313" key="4">
    <source>
        <dbReference type="Proteomes" id="UP001190002"/>
    </source>
</evidence>
<dbReference type="EMBL" id="CATVXE010000035">
    <property type="protein sequence ID" value="CAJ0697559.1"/>
    <property type="molecule type" value="Genomic_DNA"/>
</dbReference>
<feature type="region of interest" description="Disordered" evidence="1">
    <location>
        <begin position="1"/>
        <end position="29"/>
    </location>
</feature>
<feature type="compositionally biased region" description="Polar residues" evidence="1">
    <location>
        <begin position="267"/>
        <end position="277"/>
    </location>
</feature>
<feature type="compositionally biased region" description="Low complexity" evidence="1">
    <location>
        <begin position="136"/>
        <end position="148"/>
    </location>
</feature>
<evidence type="ECO:0000313" key="2">
    <source>
        <dbReference type="EMBL" id="CAJ0697559.1"/>
    </source>
</evidence>
<name>A0AAD2B391_9RALS</name>
<dbReference type="EMBL" id="CAUDKV010000003">
    <property type="protein sequence ID" value="CAJ0855093.1"/>
    <property type="molecule type" value="Genomic_DNA"/>
</dbReference>
<proteinExistence type="predicted"/>
<comment type="caution">
    <text evidence="2">The sequence shown here is derived from an EMBL/GenBank/DDBJ whole genome shotgun (WGS) entry which is preliminary data.</text>
</comment>
<accession>A0AAD2B391</accession>
<feature type="region of interest" description="Disordered" evidence="1">
    <location>
        <begin position="44"/>
        <end position="92"/>
    </location>
</feature>
<gene>
    <name evidence="3" type="ORF">R77569_00851</name>
    <name evidence="2" type="ORF">R77591_04811</name>
</gene>
<evidence type="ECO:0000313" key="5">
    <source>
        <dbReference type="Proteomes" id="UP001190452"/>
    </source>
</evidence>
<evidence type="ECO:0000256" key="1">
    <source>
        <dbReference type="SAM" id="MobiDB-lite"/>
    </source>
</evidence>